<feature type="transmembrane region" description="Helical" evidence="6">
    <location>
        <begin position="187"/>
        <end position="203"/>
    </location>
</feature>
<evidence type="ECO:0000256" key="3">
    <source>
        <dbReference type="ARBA" id="ARBA00022692"/>
    </source>
</evidence>
<name>A0ABS1T7U7_9CLOT</name>
<evidence type="ECO:0000256" key="2">
    <source>
        <dbReference type="ARBA" id="ARBA00022475"/>
    </source>
</evidence>
<keyword evidence="3 6" id="KW-0812">Transmembrane</keyword>
<keyword evidence="8" id="KW-1185">Reference proteome</keyword>
<dbReference type="PANTHER" id="PTHR30294">
    <property type="entry name" value="MEMBRANE COMPONENT OF ABC TRANSPORTER YHHJ-RELATED"/>
    <property type="match status" value="1"/>
</dbReference>
<feature type="transmembrane region" description="Helical" evidence="6">
    <location>
        <begin position="215"/>
        <end position="233"/>
    </location>
</feature>
<dbReference type="EMBL" id="JAESWC010000002">
    <property type="protein sequence ID" value="MBL4935405.1"/>
    <property type="molecule type" value="Genomic_DNA"/>
</dbReference>
<evidence type="ECO:0000256" key="5">
    <source>
        <dbReference type="ARBA" id="ARBA00023136"/>
    </source>
</evidence>
<gene>
    <name evidence="7" type="ORF">JK636_06495</name>
</gene>
<evidence type="ECO:0000256" key="6">
    <source>
        <dbReference type="SAM" id="Phobius"/>
    </source>
</evidence>
<proteinExistence type="predicted"/>
<reference evidence="7 8" key="1">
    <citation type="submission" date="2021-01" db="EMBL/GenBank/DDBJ databases">
        <title>Genome public.</title>
        <authorList>
            <person name="Liu C."/>
            <person name="Sun Q."/>
        </authorList>
    </citation>
    <scope>NUCLEOTIDE SEQUENCE [LARGE SCALE GENOMIC DNA]</scope>
    <source>
        <strain evidence="7 8">YIM B02515</strain>
    </source>
</reference>
<protein>
    <submittedName>
        <fullName evidence="7">ABC transporter permease</fullName>
    </submittedName>
</protein>
<sequence>MLAILGKELRSYFYSATGYVFMGIFLLICGIFFANYNLLAASTAYSNVLSSIIFLFLILVPILTMKLLAEERNQKTDQLLLTSPLSVGEIVIGKYLASVVLFFITLAVTFLYPLILSQYGTLPTGEIVTAYIGFALMGASFIAVGLFVSSLTENQVIAAVSSFGMLLLIWILDWIQKGLPTGRNSGIVFAAILVLALASLIYMSTKNIIVTAAEIILGAAVMLIIFFKNSTLYEGFLPKFFEWFSLIKRFDNFSIGILDVSSIIFYLTFSIAFVYLSILMMEKRRWS</sequence>
<dbReference type="PANTHER" id="PTHR30294:SF29">
    <property type="entry name" value="MULTIDRUG ABC TRANSPORTER PERMEASE YBHS-RELATED"/>
    <property type="match status" value="1"/>
</dbReference>
<dbReference type="Pfam" id="PF12679">
    <property type="entry name" value="ABC2_membrane_2"/>
    <property type="match status" value="1"/>
</dbReference>
<feature type="transmembrane region" description="Helical" evidence="6">
    <location>
        <begin position="48"/>
        <end position="69"/>
    </location>
</feature>
<feature type="transmembrane region" description="Helical" evidence="6">
    <location>
        <begin position="90"/>
        <end position="115"/>
    </location>
</feature>
<feature type="transmembrane region" description="Helical" evidence="6">
    <location>
        <begin position="12"/>
        <end position="36"/>
    </location>
</feature>
<feature type="transmembrane region" description="Helical" evidence="6">
    <location>
        <begin position="156"/>
        <end position="175"/>
    </location>
</feature>
<keyword evidence="5 6" id="KW-0472">Membrane</keyword>
<comment type="caution">
    <text evidence="7">The sequence shown here is derived from an EMBL/GenBank/DDBJ whole genome shotgun (WGS) entry which is preliminary data.</text>
</comment>
<dbReference type="InterPro" id="IPR051449">
    <property type="entry name" value="ABC-2_transporter_component"/>
</dbReference>
<feature type="transmembrane region" description="Helical" evidence="6">
    <location>
        <begin position="127"/>
        <end position="149"/>
    </location>
</feature>
<organism evidence="7 8">
    <name type="scientific">Clostridium rhizosphaerae</name>
    <dbReference type="NCBI Taxonomy" id="2803861"/>
    <lineage>
        <taxon>Bacteria</taxon>
        <taxon>Bacillati</taxon>
        <taxon>Bacillota</taxon>
        <taxon>Clostridia</taxon>
        <taxon>Eubacteriales</taxon>
        <taxon>Clostridiaceae</taxon>
        <taxon>Clostridium</taxon>
    </lineage>
</organism>
<evidence type="ECO:0000256" key="4">
    <source>
        <dbReference type="ARBA" id="ARBA00022989"/>
    </source>
</evidence>
<evidence type="ECO:0000313" key="7">
    <source>
        <dbReference type="EMBL" id="MBL4935405.1"/>
    </source>
</evidence>
<comment type="subcellular location">
    <subcellularLocation>
        <location evidence="1">Cell membrane</location>
        <topology evidence="1">Multi-pass membrane protein</topology>
    </subcellularLocation>
</comment>
<keyword evidence="2" id="KW-1003">Cell membrane</keyword>
<keyword evidence="4 6" id="KW-1133">Transmembrane helix</keyword>
<feature type="transmembrane region" description="Helical" evidence="6">
    <location>
        <begin position="253"/>
        <end position="278"/>
    </location>
</feature>
<accession>A0ABS1T7U7</accession>
<dbReference type="RefSeq" id="WP_202748011.1">
    <property type="nucleotide sequence ID" value="NZ_JAESWC010000002.1"/>
</dbReference>
<evidence type="ECO:0000256" key="1">
    <source>
        <dbReference type="ARBA" id="ARBA00004651"/>
    </source>
</evidence>
<evidence type="ECO:0000313" key="8">
    <source>
        <dbReference type="Proteomes" id="UP000632377"/>
    </source>
</evidence>
<dbReference type="Proteomes" id="UP000632377">
    <property type="component" value="Unassembled WGS sequence"/>
</dbReference>